<gene>
    <name evidence="2" type="ORF">EHUX00137_LOCUS37604</name>
</gene>
<dbReference type="EMBL" id="HBIR01048135">
    <property type="protein sequence ID" value="CAE0582844.1"/>
    <property type="molecule type" value="Transcribed_RNA"/>
</dbReference>
<reference evidence="2" key="1">
    <citation type="submission" date="2021-01" db="EMBL/GenBank/DDBJ databases">
        <authorList>
            <person name="Corre E."/>
            <person name="Pelletier E."/>
            <person name="Niang G."/>
            <person name="Scheremetjew M."/>
            <person name="Finn R."/>
            <person name="Kale V."/>
            <person name="Holt S."/>
            <person name="Cochrane G."/>
            <person name="Meng A."/>
            <person name="Brown T."/>
            <person name="Cohen L."/>
        </authorList>
    </citation>
    <scope>NUCLEOTIDE SEQUENCE</scope>
    <source>
        <strain evidence="2">379</strain>
    </source>
</reference>
<proteinExistence type="predicted"/>
<evidence type="ECO:0000313" key="2">
    <source>
        <dbReference type="EMBL" id="CAE0582844.1"/>
    </source>
</evidence>
<dbReference type="AlphaFoldDB" id="A0A7S3TH28"/>
<accession>A0A7S3TH28</accession>
<sequence>MSTTTWDGSEALSLHESGQSTQLIDGQVEGSEIRPLGWRGGRTASVSTEPNTRSDALSGFEMPPSAPASDVAGPEPEEAEAEPCFRITDAGVEWSPIEPGAPPDYAAPTHLLLCQAVDAHSHTRGSPGLGPSSLTPAHRLDTTLAHRLDLAGPSGGLPHG</sequence>
<feature type="compositionally biased region" description="Polar residues" evidence="1">
    <location>
        <begin position="44"/>
        <end position="55"/>
    </location>
</feature>
<organism evidence="2">
    <name type="scientific">Emiliania huxleyi</name>
    <name type="common">Coccolithophore</name>
    <name type="synonym">Pontosphaera huxleyi</name>
    <dbReference type="NCBI Taxonomy" id="2903"/>
    <lineage>
        <taxon>Eukaryota</taxon>
        <taxon>Haptista</taxon>
        <taxon>Haptophyta</taxon>
        <taxon>Prymnesiophyceae</taxon>
        <taxon>Isochrysidales</taxon>
        <taxon>Noelaerhabdaceae</taxon>
        <taxon>Emiliania</taxon>
    </lineage>
</organism>
<name>A0A7S3TH28_EMIHU</name>
<feature type="region of interest" description="Disordered" evidence="1">
    <location>
        <begin position="1"/>
        <end position="82"/>
    </location>
</feature>
<protein>
    <submittedName>
        <fullName evidence="2">Uncharacterized protein</fullName>
    </submittedName>
</protein>
<evidence type="ECO:0000256" key="1">
    <source>
        <dbReference type="SAM" id="MobiDB-lite"/>
    </source>
</evidence>